<evidence type="ECO:0000313" key="2">
    <source>
        <dbReference type="EMBL" id="GAG38410.1"/>
    </source>
</evidence>
<accession>X0X5T5</accession>
<dbReference type="AlphaFoldDB" id="X0X5T5"/>
<protein>
    <recommendedName>
        <fullName evidence="1">PD-(D/E)XK endonuclease-like domain-containing protein</fullName>
    </recommendedName>
</protein>
<feature type="domain" description="PD-(D/E)XK endonuclease-like" evidence="1">
    <location>
        <begin position="115"/>
        <end position="243"/>
    </location>
</feature>
<evidence type="ECO:0000259" key="1">
    <source>
        <dbReference type="Pfam" id="PF12705"/>
    </source>
</evidence>
<sequence>RPTFPSSLLLQAFRLLEGNPQLDYSAFLSALPESFGFLPGELNKLVDDVDWWLSKIAPKARFLDGVEAVRKNFPELDKGIVAQEMRESVDVGIYEGILDFGAARAHPIVRPKMSMSSSRLECLASCPFKYFLNFVLGIKKPDELEYDPGRWLDAWRRGELIHEIFCEFMKELVKKEERVEPQKHRAIIQKKGEEIISRYKEKIPPPSEGIFEKEKDEVMETLDVFLAAESKQAENVVPLLFEVIF</sequence>
<dbReference type="EMBL" id="BARS01047287">
    <property type="protein sequence ID" value="GAG38410.1"/>
    <property type="molecule type" value="Genomic_DNA"/>
</dbReference>
<name>X0X5T5_9ZZZZ</name>
<dbReference type="Pfam" id="PF12705">
    <property type="entry name" value="PDDEXK_1"/>
    <property type="match status" value="1"/>
</dbReference>
<comment type="caution">
    <text evidence="2">The sequence shown here is derived from an EMBL/GenBank/DDBJ whole genome shotgun (WGS) entry which is preliminary data.</text>
</comment>
<dbReference type="InterPro" id="IPR038726">
    <property type="entry name" value="PDDEXK_AddAB-type"/>
</dbReference>
<feature type="non-terminal residue" evidence="2">
    <location>
        <position position="1"/>
    </location>
</feature>
<organism evidence="2">
    <name type="scientific">marine sediment metagenome</name>
    <dbReference type="NCBI Taxonomy" id="412755"/>
    <lineage>
        <taxon>unclassified sequences</taxon>
        <taxon>metagenomes</taxon>
        <taxon>ecological metagenomes</taxon>
    </lineage>
</organism>
<proteinExistence type="predicted"/>
<gene>
    <name evidence="2" type="ORF">S01H1_71051</name>
</gene>
<feature type="non-terminal residue" evidence="2">
    <location>
        <position position="245"/>
    </location>
</feature>
<reference evidence="2" key="1">
    <citation type="journal article" date="2014" name="Front. Microbiol.">
        <title>High frequency of phylogenetically diverse reductive dehalogenase-homologous genes in deep subseafloor sedimentary metagenomes.</title>
        <authorList>
            <person name="Kawai M."/>
            <person name="Futagami T."/>
            <person name="Toyoda A."/>
            <person name="Takaki Y."/>
            <person name="Nishi S."/>
            <person name="Hori S."/>
            <person name="Arai W."/>
            <person name="Tsubouchi T."/>
            <person name="Morono Y."/>
            <person name="Uchiyama I."/>
            <person name="Ito T."/>
            <person name="Fujiyama A."/>
            <person name="Inagaki F."/>
            <person name="Takami H."/>
        </authorList>
    </citation>
    <scope>NUCLEOTIDE SEQUENCE</scope>
    <source>
        <strain evidence="2">Expedition CK06-06</strain>
    </source>
</reference>